<organism evidence="1">
    <name type="scientific">marine sediment metagenome</name>
    <dbReference type="NCBI Taxonomy" id="412755"/>
    <lineage>
        <taxon>unclassified sequences</taxon>
        <taxon>metagenomes</taxon>
        <taxon>ecological metagenomes</taxon>
    </lineage>
</organism>
<dbReference type="AlphaFoldDB" id="A0A0F9N0A6"/>
<sequence>MNKLKSKILWEKLGDTPVNDDGEIQVRFLHFSIGTDREAIWHWFENEFNLSVAKDLMNLKK</sequence>
<protein>
    <submittedName>
        <fullName evidence="1">Uncharacterized protein</fullName>
    </submittedName>
</protein>
<accession>A0A0F9N0A6</accession>
<reference evidence="1" key="1">
    <citation type="journal article" date="2015" name="Nature">
        <title>Complex archaea that bridge the gap between prokaryotes and eukaryotes.</title>
        <authorList>
            <person name="Spang A."/>
            <person name="Saw J.H."/>
            <person name="Jorgensen S.L."/>
            <person name="Zaremba-Niedzwiedzka K."/>
            <person name="Martijn J."/>
            <person name="Lind A.E."/>
            <person name="van Eijk R."/>
            <person name="Schleper C."/>
            <person name="Guy L."/>
            <person name="Ettema T.J."/>
        </authorList>
    </citation>
    <scope>NUCLEOTIDE SEQUENCE</scope>
</reference>
<name>A0A0F9N0A6_9ZZZZ</name>
<proteinExistence type="predicted"/>
<dbReference type="EMBL" id="LAZR01004142">
    <property type="protein sequence ID" value="KKN11364.1"/>
    <property type="molecule type" value="Genomic_DNA"/>
</dbReference>
<evidence type="ECO:0000313" key="1">
    <source>
        <dbReference type="EMBL" id="KKN11364.1"/>
    </source>
</evidence>
<gene>
    <name evidence="1" type="ORF">LCGC14_1027040</name>
</gene>
<comment type="caution">
    <text evidence="1">The sequence shown here is derived from an EMBL/GenBank/DDBJ whole genome shotgun (WGS) entry which is preliminary data.</text>
</comment>